<keyword evidence="1" id="KW-0472">Membrane</keyword>
<evidence type="ECO:0000256" key="1">
    <source>
        <dbReference type="SAM" id="Phobius"/>
    </source>
</evidence>
<gene>
    <name evidence="2" type="ORF">HZZ05_00230</name>
</gene>
<evidence type="ECO:0008006" key="4">
    <source>
        <dbReference type="Google" id="ProtNLM"/>
    </source>
</evidence>
<proteinExistence type="predicted"/>
<feature type="transmembrane region" description="Helical" evidence="1">
    <location>
        <begin position="32"/>
        <end position="53"/>
    </location>
</feature>
<reference evidence="2 3" key="1">
    <citation type="submission" date="2020-07" db="EMBL/GenBank/DDBJ databases">
        <title>MOT database genomes.</title>
        <authorList>
            <person name="Joseph S."/>
            <person name="Aduse-Opoku J."/>
            <person name="Hashim A."/>
            <person name="Wade W."/>
            <person name="Curtis M."/>
        </authorList>
    </citation>
    <scope>NUCLEOTIDE SEQUENCE [LARGE SCALE GENOMIC DNA]</scope>
    <source>
        <strain evidence="2 3">WMus004</strain>
    </source>
</reference>
<keyword evidence="1" id="KW-1133">Transmembrane helix</keyword>
<comment type="caution">
    <text evidence="2">The sequence shown here is derived from an EMBL/GenBank/DDBJ whole genome shotgun (WGS) entry which is preliminary data.</text>
</comment>
<dbReference type="Proteomes" id="UP000572528">
    <property type="component" value="Unassembled WGS sequence"/>
</dbReference>
<sequence>MLHLICTLQILSGRLRDRLSQPSSDERGASTVEWVIITGILIALAAVAGRAVYAMVSEASSNLQVPTVP</sequence>
<organism evidence="2 3">
    <name type="scientific">Actinomyces bowdenii</name>
    <dbReference type="NCBI Taxonomy" id="131109"/>
    <lineage>
        <taxon>Bacteria</taxon>
        <taxon>Bacillati</taxon>
        <taxon>Actinomycetota</taxon>
        <taxon>Actinomycetes</taxon>
        <taxon>Actinomycetales</taxon>
        <taxon>Actinomycetaceae</taxon>
        <taxon>Actinomyces</taxon>
    </lineage>
</organism>
<name>A0A853EJH0_9ACTO</name>
<evidence type="ECO:0000313" key="2">
    <source>
        <dbReference type="EMBL" id="NYS67986.1"/>
    </source>
</evidence>
<dbReference type="AlphaFoldDB" id="A0A853EJH0"/>
<dbReference type="RefSeq" id="WP_179899328.1">
    <property type="nucleotide sequence ID" value="NZ_JACBXV010000001.1"/>
</dbReference>
<accession>A0A853EJH0</accession>
<dbReference type="EMBL" id="JACBXV010000001">
    <property type="protein sequence ID" value="NYS67986.1"/>
    <property type="molecule type" value="Genomic_DNA"/>
</dbReference>
<evidence type="ECO:0000313" key="3">
    <source>
        <dbReference type="Proteomes" id="UP000572528"/>
    </source>
</evidence>
<protein>
    <recommendedName>
        <fullName evidence="4">DUF4244 domain-containing protein</fullName>
    </recommendedName>
</protein>
<keyword evidence="1" id="KW-0812">Transmembrane</keyword>